<keyword evidence="3" id="KW-1185">Reference proteome</keyword>
<evidence type="ECO:0000313" key="2">
    <source>
        <dbReference type="EMBL" id="MDQ0532228.1"/>
    </source>
</evidence>
<dbReference type="Proteomes" id="UP001244552">
    <property type="component" value="Unassembled WGS sequence"/>
</dbReference>
<gene>
    <name evidence="2" type="ORF">QO018_001072</name>
</gene>
<reference evidence="2 3" key="1">
    <citation type="submission" date="2023-07" db="EMBL/GenBank/DDBJ databases">
        <title>Genomic Encyclopedia of Type Strains, Phase IV (KMG-IV): sequencing the most valuable type-strain genomes for metagenomic binning, comparative biology and taxonomic classification.</title>
        <authorList>
            <person name="Goeker M."/>
        </authorList>
    </citation>
    <scope>NUCLEOTIDE SEQUENCE [LARGE SCALE GENOMIC DNA]</scope>
    <source>
        <strain evidence="2 3">DSM 19922</strain>
    </source>
</reference>
<comment type="caution">
    <text evidence="2">The sequence shown here is derived from an EMBL/GenBank/DDBJ whole genome shotgun (WGS) entry which is preliminary data.</text>
</comment>
<proteinExistence type="predicted"/>
<name>A0ABU0MFL1_9PROT</name>
<organism evidence="2 3">
    <name type="scientific">Azospirillum picis</name>
    <dbReference type="NCBI Taxonomy" id="488438"/>
    <lineage>
        <taxon>Bacteria</taxon>
        <taxon>Pseudomonadati</taxon>
        <taxon>Pseudomonadota</taxon>
        <taxon>Alphaproteobacteria</taxon>
        <taxon>Rhodospirillales</taxon>
        <taxon>Azospirillaceae</taxon>
        <taxon>Azospirillum</taxon>
    </lineage>
</organism>
<evidence type="ECO:0000313" key="3">
    <source>
        <dbReference type="Proteomes" id="UP001244552"/>
    </source>
</evidence>
<protein>
    <submittedName>
        <fullName evidence="2">Uncharacterized protein</fullName>
    </submittedName>
</protein>
<feature type="region of interest" description="Disordered" evidence="1">
    <location>
        <begin position="1"/>
        <end position="22"/>
    </location>
</feature>
<dbReference type="EMBL" id="JAUSVU010000003">
    <property type="protein sequence ID" value="MDQ0532228.1"/>
    <property type="molecule type" value="Genomic_DNA"/>
</dbReference>
<accession>A0ABU0MFL1</accession>
<sequence length="113" mass="11402">MSVDANRQAARPSAAPPAATFSDPFAEPFMQGAGVPDGAYAAVMVDKRDASGRLVARVGMAAGLLDGPCLFYAADGETVVARAEFRGGRPVLPETAPPSFLSGAAVASADASF</sequence>
<evidence type="ECO:0000256" key="1">
    <source>
        <dbReference type="SAM" id="MobiDB-lite"/>
    </source>
</evidence>
<dbReference type="RefSeq" id="WP_209980141.1">
    <property type="nucleotide sequence ID" value="NZ_JAGINO010000003.1"/>
</dbReference>